<comment type="caution">
    <text evidence="1">The sequence shown here is derived from an EMBL/GenBank/DDBJ whole genome shotgun (WGS) entry which is preliminary data.</text>
</comment>
<evidence type="ECO:0000313" key="2">
    <source>
        <dbReference type="Proteomes" id="UP001596500"/>
    </source>
</evidence>
<dbReference type="RefSeq" id="WP_379865665.1">
    <property type="nucleotide sequence ID" value="NZ_JBHTBW010000045.1"/>
</dbReference>
<reference evidence="2" key="1">
    <citation type="journal article" date="2019" name="Int. J. Syst. Evol. Microbiol.">
        <title>The Global Catalogue of Microorganisms (GCM) 10K type strain sequencing project: providing services to taxonomists for standard genome sequencing and annotation.</title>
        <authorList>
            <consortium name="The Broad Institute Genomics Platform"/>
            <consortium name="The Broad Institute Genome Sequencing Center for Infectious Disease"/>
            <person name="Wu L."/>
            <person name="Ma J."/>
        </authorList>
    </citation>
    <scope>NUCLEOTIDE SEQUENCE [LARGE SCALE GENOMIC DNA]</scope>
    <source>
        <strain evidence="2">CGMCC 1.12942</strain>
    </source>
</reference>
<protein>
    <recommendedName>
        <fullName evidence="3">Tyr recombinase domain-containing protein</fullName>
    </recommendedName>
</protein>
<dbReference type="Proteomes" id="UP001596500">
    <property type="component" value="Unassembled WGS sequence"/>
</dbReference>
<evidence type="ECO:0008006" key="3">
    <source>
        <dbReference type="Google" id="ProtNLM"/>
    </source>
</evidence>
<name>A0ABW2RM73_9BACL</name>
<organism evidence="1 2">
    <name type="scientific">Laceyella putida</name>
    <dbReference type="NCBI Taxonomy" id="110101"/>
    <lineage>
        <taxon>Bacteria</taxon>
        <taxon>Bacillati</taxon>
        <taxon>Bacillota</taxon>
        <taxon>Bacilli</taxon>
        <taxon>Bacillales</taxon>
        <taxon>Thermoactinomycetaceae</taxon>
        <taxon>Laceyella</taxon>
    </lineage>
</organism>
<gene>
    <name evidence="1" type="ORF">ACFQNG_13160</name>
</gene>
<dbReference type="EMBL" id="JBHTBW010000045">
    <property type="protein sequence ID" value="MFC7442043.1"/>
    <property type="molecule type" value="Genomic_DNA"/>
</dbReference>
<dbReference type="InterPro" id="IPR011010">
    <property type="entry name" value="DNA_brk_join_enz"/>
</dbReference>
<proteinExistence type="predicted"/>
<dbReference type="SUPFAM" id="SSF56349">
    <property type="entry name" value="DNA breaking-rejoining enzymes"/>
    <property type="match status" value="1"/>
</dbReference>
<evidence type="ECO:0000313" key="1">
    <source>
        <dbReference type="EMBL" id="MFC7442043.1"/>
    </source>
</evidence>
<accession>A0ABW2RM73</accession>
<keyword evidence="2" id="KW-1185">Reference proteome</keyword>
<sequence>MVQSISPHKLRHFLLTWLKKQGIDDALISLILDMQAVNRLRCIRNWLLLKLRMNMSVSFPSSLYKHEMT</sequence>